<dbReference type="Proteomes" id="UP000482800">
    <property type="component" value="Unassembled WGS sequence"/>
</dbReference>
<dbReference type="GO" id="GO:0006080">
    <property type="term" value="P:substituted mannan metabolic process"/>
    <property type="evidence" value="ECO:0007669"/>
    <property type="project" value="InterPro"/>
</dbReference>
<reference evidence="8 9" key="1">
    <citation type="submission" date="2020-03" db="EMBL/GenBank/DDBJ databases">
        <title>Whole genome shotgun sequence of Phytohabitans houttuyneae NBRC 108639.</title>
        <authorList>
            <person name="Komaki H."/>
            <person name="Tamura T."/>
        </authorList>
    </citation>
    <scope>NUCLEOTIDE SEQUENCE [LARGE SCALE GENOMIC DNA]</scope>
    <source>
        <strain evidence="8 9">NBRC 108639</strain>
    </source>
</reference>
<dbReference type="EMBL" id="BLPF01000001">
    <property type="protein sequence ID" value="GFJ78838.1"/>
    <property type="molecule type" value="Genomic_DNA"/>
</dbReference>
<feature type="region of interest" description="Disordered" evidence="5">
    <location>
        <begin position="18"/>
        <end position="42"/>
    </location>
</feature>
<keyword evidence="6" id="KW-0732">Signal</keyword>
<proteinExistence type="inferred from homology"/>
<dbReference type="SUPFAM" id="SSF51445">
    <property type="entry name" value="(Trans)glycosidases"/>
    <property type="match status" value="1"/>
</dbReference>
<evidence type="ECO:0000256" key="3">
    <source>
        <dbReference type="ARBA" id="ARBA00023295"/>
    </source>
</evidence>
<dbReference type="Gene3D" id="3.20.20.80">
    <property type="entry name" value="Glycosidases"/>
    <property type="match status" value="1"/>
</dbReference>
<keyword evidence="3 4" id="KW-0326">Glycosidase</keyword>
<accession>A0A6V8K935</accession>
<comment type="similarity">
    <text evidence="1 4">Belongs to the glycosyl hydrolase 26 family.</text>
</comment>
<evidence type="ECO:0000259" key="7">
    <source>
        <dbReference type="PROSITE" id="PS51764"/>
    </source>
</evidence>
<organism evidence="8 9">
    <name type="scientific">Phytohabitans houttuyneae</name>
    <dbReference type="NCBI Taxonomy" id="1076126"/>
    <lineage>
        <taxon>Bacteria</taxon>
        <taxon>Bacillati</taxon>
        <taxon>Actinomycetota</taxon>
        <taxon>Actinomycetes</taxon>
        <taxon>Micromonosporales</taxon>
        <taxon>Micromonosporaceae</taxon>
    </lineage>
</organism>
<feature type="active site" description="Nucleophile" evidence="4">
    <location>
        <position position="249"/>
    </location>
</feature>
<keyword evidence="9" id="KW-1185">Reference proteome</keyword>
<gene>
    <name evidence="8" type="ORF">Phou_030180</name>
</gene>
<evidence type="ECO:0000313" key="9">
    <source>
        <dbReference type="Proteomes" id="UP000482800"/>
    </source>
</evidence>
<evidence type="ECO:0000313" key="8">
    <source>
        <dbReference type="EMBL" id="GFJ78838.1"/>
    </source>
</evidence>
<dbReference type="InterPro" id="IPR000805">
    <property type="entry name" value="Glyco_hydro_26"/>
</dbReference>
<feature type="compositionally biased region" description="Pro residues" evidence="5">
    <location>
        <begin position="19"/>
        <end position="28"/>
    </location>
</feature>
<dbReference type="RefSeq" id="WP_246273553.1">
    <property type="nucleotide sequence ID" value="NZ_BAABGO010000001.1"/>
</dbReference>
<keyword evidence="2 4" id="KW-0378">Hydrolase</keyword>
<dbReference type="PROSITE" id="PS51257">
    <property type="entry name" value="PROKAR_LIPOPROTEIN"/>
    <property type="match status" value="1"/>
</dbReference>
<dbReference type="InterPro" id="IPR022790">
    <property type="entry name" value="GH26_dom"/>
</dbReference>
<feature type="signal peptide" evidence="6">
    <location>
        <begin position="1"/>
        <end position="23"/>
    </location>
</feature>
<comment type="caution">
    <text evidence="8">The sequence shown here is derived from an EMBL/GenBank/DDBJ whole genome shotgun (WGS) entry which is preliminary data.</text>
</comment>
<evidence type="ECO:0000256" key="6">
    <source>
        <dbReference type="SAM" id="SignalP"/>
    </source>
</evidence>
<dbReference type="AlphaFoldDB" id="A0A6V8K935"/>
<protein>
    <recommendedName>
        <fullName evidence="7">GH26 domain-containing protein</fullName>
    </recommendedName>
</protein>
<feature type="chain" id="PRO_5028861517" description="GH26 domain-containing protein" evidence="6">
    <location>
        <begin position="24"/>
        <end position="325"/>
    </location>
</feature>
<feature type="active site" description="Proton donor" evidence="4">
    <location>
        <position position="150"/>
    </location>
</feature>
<evidence type="ECO:0000256" key="5">
    <source>
        <dbReference type="SAM" id="MobiDB-lite"/>
    </source>
</evidence>
<dbReference type="InterPro" id="IPR017853">
    <property type="entry name" value="GH"/>
</dbReference>
<feature type="domain" description="GH26" evidence="7">
    <location>
        <begin position="30"/>
        <end position="308"/>
    </location>
</feature>
<dbReference type="PROSITE" id="PS51764">
    <property type="entry name" value="GH26"/>
    <property type="match status" value="1"/>
</dbReference>
<dbReference type="PANTHER" id="PTHR40079:SF4">
    <property type="entry name" value="GH26 DOMAIN-CONTAINING PROTEIN-RELATED"/>
    <property type="match status" value="1"/>
</dbReference>
<dbReference type="Pfam" id="PF02156">
    <property type="entry name" value="Glyco_hydro_26"/>
    <property type="match status" value="1"/>
</dbReference>
<name>A0A6V8K935_9ACTN</name>
<evidence type="ECO:0000256" key="4">
    <source>
        <dbReference type="PROSITE-ProRule" id="PRU01100"/>
    </source>
</evidence>
<evidence type="ECO:0000256" key="1">
    <source>
        <dbReference type="ARBA" id="ARBA00007754"/>
    </source>
</evidence>
<sequence>MRRAILAATLALAACAEPQPAPAPPPPTVAATHAGPYDAGPVRPPSRGALLGAWVKPDSYSQPGRLAAVEDLQHDLGRRLDIVNTYRRFEEDFGTESDEEFIRQGLTIMLSWASGDTRSITTGRHDDLIRAQARRVRKARVPVLLRFRWEMDRPNLRATMWSAEDFVAAWRYVRQIFDEERVRNASWVWCPTAEGFARGEAPAFYPGDDVVDWTCLDVYAGSELRPIGELMAPFLRWAAARDKPIIVGEFGVAGVWGSAARAAWLRDAARTFKANTQIKAISYFESDDDKGPTGHFRLANDKPAFEAFVELSNDSWFNPDRRVSD</sequence>
<dbReference type="PANTHER" id="PTHR40079">
    <property type="entry name" value="MANNAN ENDO-1,4-BETA-MANNOSIDASE E-RELATED"/>
    <property type="match status" value="1"/>
</dbReference>
<reference evidence="8 9" key="2">
    <citation type="submission" date="2020-03" db="EMBL/GenBank/DDBJ databases">
        <authorList>
            <person name="Ichikawa N."/>
            <person name="Kimura A."/>
            <person name="Kitahashi Y."/>
            <person name="Uohara A."/>
        </authorList>
    </citation>
    <scope>NUCLEOTIDE SEQUENCE [LARGE SCALE GENOMIC DNA]</scope>
    <source>
        <strain evidence="8 9">NBRC 108639</strain>
    </source>
</reference>
<evidence type="ECO:0000256" key="2">
    <source>
        <dbReference type="ARBA" id="ARBA00022801"/>
    </source>
</evidence>
<dbReference type="GO" id="GO:0016985">
    <property type="term" value="F:mannan endo-1,4-beta-mannosidase activity"/>
    <property type="evidence" value="ECO:0007669"/>
    <property type="project" value="InterPro"/>
</dbReference>